<accession>A0A835CCI1</accession>
<dbReference type="PANTHER" id="PTHR23077:SF12">
    <property type="entry name" value="PEROXISOMAL ATPASE PEX1"/>
    <property type="match status" value="1"/>
</dbReference>
<evidence type="ECO:0000256" key="1">
    <source>
        <dbReference type="RuleBase" id="RU003651"/>
    </source>
</evidence>
<dbReference type="GO" id="GO:0005829">
    <property type="term" value="C:cytosol"/>
    <property type="evidence" value="ECO:0007669"/>
    <property type="project" value="TreeGrafter"/>
</dbReference>
<dbReference type="Gene3D" id="1.10.8.60">
    <property type="match status" value="1"/>
</dbReference>
<dbReference type="GO" id="GO:0005524">
    <property type="term" value="F:ATP binding"/>
    <property type="evidence" value="ECO:0007669"/>
    <property type="project" value="UniProtKB-KW"/>
</dbReference>
<dbReference type="InterPro" id="IPR003959">
    <property type="entry name" value="ATPase_AAA_core"/>
</dbReference>
<dbReference type="EMBL" id="JAAIUW010000003">
    <property type="protein sequence ID" value="KAF7837569.1"/>
    <property type="molecule type" value="Genomic_DNA"/>
</dbReference>
<feature type="domain" description="AAA ATPase AAA+ lid" evidence="3">
    <location>
        <begin position="148"/>
        <end position="183"/>
    </location>
</feature>
<comment type="caution">
    <text evidence="4">The sequence shown here is derived from an EMBL/GenBank/DDBJ whole genome shotgun (WGS) entry which is preliminary data.</text>
</comment>
<dbReference type="Pfam" id="PF17862">
    <property type="entry name" value="AAA_lid_3"/>
    <property type="match status" value="1"/>
</dbReference>
<evidence type="ECO:0000259" key="3">
    <source>
        <dbReference type="Pfam" id="PF17862"/>
    </source>
</evidence>
<dbReference type="AlphaFoldDB" id="A0A835CCI1"/>
<evidence type="ECO:0000313" key="5">
    <source>
        <dbReference type="Proteomes" id="UP000634136"/>
    </source>
</evidence>
<dbReference type="Gene3D" id="3.40.50.300">
    <property type="entry name" value="P-loop containing nucleotide triphosphate hydrolases"/>
    <property type="match status" value="1"/>
</dbReference>
<dbReference type="PROSITE" id="PS00674">
    <property type="entry name" value="AAA"/>
    <property type="match status" value="1"/>
</dbReference>
<name>A0A835CCI1_9FABA</name>
<dbReference type="Pfam" id="PF00004">
    <property type="entry name" value="AAA"/>
    <property type="match status" value="1"/>
</dbReference>
<proteinExistence type="inferred from homology"/>
<comment type="similarity">
    <text evidence="1">Belongs to the AAA ATPase family.</text>
</comment>
<dbReference type="SUPFAM" id="SSF52540">
    <property type="entry name" value="P-loop containing nucleoside triphosphate hydrolases"/>
    <property type="match status" value="1"/>
</dbReference>
<keyword evidence="1" id="KW-0067">ATP-binding</keyword>
<dbReference type="OrthoDB" id="1673085at2759"/>
<reference evidence="4" key="1">
    <citation type="submission" date="2020-09" db="EMBL/GenBank/DDBJ databases">
        <title>Genome-Enabled Discovery of Anthraquinone Biosynthesis in Senna tora.</title>
        <authorList>
            <person name="Kang S.-H."/>
            <person name="Pandey R.P."/>
            <person name="Lee C.-M."/>
            <person name="Sim J.-S."/>
            <person name="Jeong J.-T."/>
            <person name="Choi B.-S."/>
            <person name="Jung M."/>
            <person name="Ginzburg D."/>
            <person name="Zhao K."/>
            <person name="Won S.Y."/>
            <person name="Oh T.-J."/>
            <person name="Yu Y."/>
            <person name="Kim N.-H."/>
            <person name="Lee O.R."/>
            <person name="Lee T.-H."/>
            <person name="Bashyal P."/>
            <person name="Kim T.-S."/>
            <person name="Lee W.-H."/>
            <person name="Kawkins C."/>
            <person name="Kim C.-K."/>
            <person name="Kim J.S."/>
            <person name="Ahn B.O."/>
            <person name="Rhee S.Y."/>
            <person name="Sohng J.K."/>
        </authorList>
    </citation>
    <scope>NUCLEOTIDE SEQUENCE</scope>
    <source>
        <tissue evidence="4">Leaf</tissue>
    </source>
</reference>
<keyword evidence="1" id="KW-0547">Nucleotide-binding</keyword>
<dbReference type="Proteomes" id="UP000634136">
    <property type="component" value="Unassembled WGS sequence"/>
</dbReference>
<dbReference type="InterPro" id="IPR027417">
    <property type="entry name" value="P-loop_NTPase"/>
</dbReference>
<dbReference type="GO" id="GO:0016558">
    <property type="term" value="P:protein import into peroxisome matrix"/>
    <property type="evidence" value="ECO:0007669"/>
    <property type="project" value="TreeGrafter"/>
</dbReference>
<dbReference type="GO" id="GO:0005778">
    <property type="term" value="C:peroxisomal membrane"/>
    <property type="evidence" value="ECO:0007669"/>
    <property type="project" value="TreeGrafter"/>
</dbReference>
<evidence type="ECO:0000259" key="2">
    <source>
        <dbReference type="Pfam" id="PF00004"/>
    </source>
</evidence>
<feature type="domain" description="ATPase AAA-type core" evidence="2">
    <location>
        <begin position="36"/>
        <end position="121"/>
    </location>
</feature>
<evidence type="ECO:0000313" key="4">
    <source>
        <dbReference type="EMBL" id="KAF7837569.1"/>
    </source>
</evidence>
<keyword evidence="5" id="KW-1185">Reference proteome</keyword>
<gene>
    <name evidence="4" type="ORF">G2W53_006051</name>
</gene>
<protein>
    <submittedName>
        <fullName evidence="4">Peroxisome biogenesis protein 1 isoform X3</fullName>
    </submittedName>
</protein>
<organism evidence="4 5">
    <name type="scientific">Senna tora</name>
    <dbReference type="NCBI Taxonomy" id="362788"/>
    <lineage>
        <taxon>Eukaryota</taxon>
        <taxon>Viridiplantae</taxon>
        <taxon>Streptophyta</taxon>
        <taxon>Embryophyta</taxon>
        <taxon>Tracheophyta</taxon>
        <taxon>Spermatophyta</taxon>
        <taxon>Magnoliopsida</taxon>
        <taxon>eudicotyledons</taxon>
        <taxon>Gunneridae</taxon>
        <taxon>Pentapetalae</taxon>
        <taxon>rosids</taxon>
        <taxon>fabids</taxon>
        <taxon>Fabales</taxon>
        <taxon>Fabaceae</taxon>
        <taxon>Caesalpinioideae</taxon>
        <taxon>Cassia clade</taxon>
        <taxon>Senna</taxon>
    </lineage>
</organism>
<dbReference type="GO" id="GO:0016887">
    <property type="term" value="F:ATP hydrolysis activity"/>
    <property type="evidence" value="ECO:0007669"/>
    <property type="project" value="InterPro"/>
</dbReference>
<dbReference type="PANTHER" id="PTHR23077">
    <property type="entry name" value="AAA-FAMILY ATPASE"/>
    <property type="match status" value="1"/>
</dbReference>
<dbReference type="InterPro" id="IPR041569">
    <property type="entry name" value="AAA_lid_3"/>
</dbReference>
<dbReference type="InterPro" id="IPR003960">
    <property type="entry name" value="ATPase_AAA_CS"/>
</dbReference>
<sequence length="245" mass="26994">MVSHRHLSHLFGTYVEGIKEEVVLSPGHALSLIATGEVSDIFSKAAAAAPCLLFFDEFDSIAPKRGHDNTGVTDRVVNQFLTELDGVEILTGVFVFAATSRPVLLDAALLRPGRLDQLMFCDFPSWHERLEIVTVLSRKLPMASDVVAAVAHMTEGISGADLQALLSDAQLAVVHEVLDNVDTHWQEKTPLIMDVLLKFTASVARPSVSDEEKRRLYNIYSQFHNSKRFVAAQSRDAKVKRATLA</sequence>
<dbReference type="InterPro" id="IPR050168">
    <property type="entry name" value="AAA_ATPase_domain"/>
</dbReference>